<name>V9LZU7_9CAUD</name>
<dbReference type="EMBL" id="KC131130">
    <property type="protein sequence ID" value="AGB07205.1"/>
    <property type="molecule type" value="Genomic_DNA"/>
</dbReference>
<dbReference type="Proteomes" id="UP000272155">
    <property type="component" value="Segment"/>
</dbReference>
<keyword evidence="2" id="KW-1185">Reference proteome</keyword>
<evidence type="ECO:0000313" key="1">
    <source>
        <dbReference type="EMBL" id="AGB07205.1"/>
    </source>
</evidence>
<accession>V9LZU7</accession>
<evidence type="ECO:0000313" key="2">
    <source>
        <dbReference type="Proteomes" id="UP000272155"/>
    </source>
</evidence>
<organism evidence="1 2">
    <name type="scientific">Vibrio phage VP4B</name>
    <dbReference type="NCBI Taxonomy" id="1262540"/>
    <lineage>
        <taxon>Viruses</taxon>
        <taxon>Duplodnaviria</taxon>
        <taxon>Heunggongvirae</taxon>
        <taxon>Uroviricota</taxon>
        <taxon>Caudoviricetes</taxon>
        <taxon>Chimalliviridae</taxon>
        <taxon>Gorgonvirinae</taxon>
        <taxon>Tidunavirus</taxon>
        <taxon>Tidunavirus VP4B</taxon>
    </lineage>
</organism>
<dbReference type="KEGG" id="vg:40102967"/>
<dbReference type="RefSeq" id="YP_009626067.1">
    <property type="nucleotide sequence ID" value="NC_042136.1"/>
</dbReference>
<sequence>MAFKKLTSAEIRALDEDQLEAYLEQVAIHDPFDWDKYIEENKVERPIRKPNYRPTELDEEDPNAVYTLFAASISELDKAGVTGREVIEHVNALIEKDEAYATLGYVPPIERIYYENTKNGITGYGNMIRNYSNLNPKHIGVKIHGIRMTGRGIHVDFLPHGPKAGVVENWIKTENLSFRFYLRVGLNVDLEPQFITFDLDREIFLP</sequence>
<protein>
    <submittedName>
        <fullName evidence="1">Uncharacterized protein</fullName>
    </submittedName>
</protein>
<proteinExistence type="predicted"/>
<dbReference type="GeneID" id="40102967"/>
<dbReference type="OrthoDB" id="22121at10239"/>
<reference evidence="1 2" key="1">
    <citation type="submission" date="2012-11" db="EMBL/GenBank/DDBJ databases">
        <title>Complete genome sequence of a novel phiKZ-like Vibrio phage.</title>
        <authorList>
            <person name="Luo Z."/>
            <person name="Yu Y."/>
        </authorList>
    </citation>
    <scope>NUCLEOTIDE SEQUENCE [LARGE SCALE GENOMIC DNA]</scope>
</reference>